<evidence type="ECO:0000256" key="2">
    <source>
        <dbReference type="SAM" id="MobiDB-lite"/>
    </source>
</evidence>
<dbReference type="Pfam" id="PF07859">
    <property type="entry name" value="Abhydrolase_3"/>
    <property type="match status" value="1"/>
</dbReference>
<feature type="region of interest" description="Disordered" evidence="2">
    <location>
        <begin position="642"/>
        <end position="664"/>
    </location>
</feature>
<dbReference type="EMBL" id="LN714487">
    <property type="protein sequence ID" value="CEL70958.1"/>
    <property type="molecule type" value="Genomic_DNA"/>
</dbReference>
<evidence type="ECO:0000313" key="4">
    <source>
        <dbReference type="EMBL" id="CEL70958.1"/>
    </source>
</evidence>
<keyword evidence="1" id="KW-0378">Hydrolase</keyword>
<organism evidence="4">
    <name type="scientific">Neospora caninum (strain Liverpool)</name>
    <dbReference type="NCBI Taxonomy" id="572307"/>
    <lineage>
        <taxon>Eukaryota</taxon>
        <taxon>Sar</taxon>
        <taxon>Alveolata</taxon>
        <taxon>Apicomplexa</taxon>
        <taxon>Conoidasida</taxon>
        <taxon>Coccidia</taxon>
        <taxon>Eucoccidiorida</taxon>
        <taxon>Eimeriorina</taxon>
        <taxon>Sarcocystidae</taxon>
        <taxon>Neospora</taxon>
    </lineage>
</organism>
<feature type="domain" description="Alpha/beta hydrolase fold-3" evidence="3">
    <location>
        <begin position="324"/>
        <end position="473"/>
    </location>
</feature>
<evidence type="ECO:0000256" key="1">
    <source>
        <dbReference type="ARBA" id="ARBA00022801"/>
    </source>
</evidence>
<sequence>MRSNQMSFYGKHNLISQPRPTCCERERNCLNLPFGGKHRRRRPKTATDMAPFRPFQHLVPQHFARRTLCPTIYAYAKATGWPSSRAQLVRDRQLVELSLRSFYASLRPSRLRNQTIEKVQTPLCRAFIYDSSCPRRIRSVVAQFFGKTPKNASPMQPSAHPEELARSVSSPAIPPVGGLSTALPAGSAVEAAEGTDTSGAAGPAPHGVPANAKTWGASRGSDVGNDVSIEVAVAQQERLAELRLETTGPGPTSPADLPQQQRGGWVEAAIKMATLFQFDAGPSEAAREGRGSVAQRLREMSPTREGQEPAEANAASETKKRKWLFFLHGGAFVFNSPDSYRLFTNDLSVLTGAKVFCPDYSLAPDRLWPVQLEQCIAAYEHLCYEMNVPGEDVVLVGDSAGGNLAVTLMASIVKRGEQSANAEHAKPLPRPAGMVLLSPWLDLSMEGPSYILNATREPVLPLRSIRQASGVYTYGRFDLGKLSNAEVEDHLDLTSEKLCIESPLAPQTDDGLSSCDSSMSLPEVPEGPRCFSNPWVSPVYFDKEMLKEMPPTCIHVGSVEVLLSDSLIFGRQVNDAVRGAPLFSDKAWSAADEALYVGAAAGKRETSLLASVPRVGTAKGVTEKPDREGSAPLVTFTNESFSLESSASTETQATRSDSYPNSSTAPSYFTTYGWLSEADVQKLNNDGVVCPVGCEEGTSPRVQVKVWKDEFHVFPCCSIVEAPNGEKCLQEIAKWIEDVYAQATK</sequence>
<dbReference type="GO" id="GO:0016787">
    <property type="term" value="F:hydrolase activity"/>
    <property type="evidence" value="ECO:0007669"/>
    <property type="project" value="UniProtKB-KW"/>
</dbReference>
<feature type="compositionally biased region" description="Low complexity" evidence="2">
    <location>
        <begin position="199"/>
        <end position="212"/>
    </location>
</feature>
<dbReference type="PANTHER" id="PTHR48081">
    <property type="entry name" value="AB HYDROLASE SUPERFAMILY PROTEIN C4A8.06C"/>
    <property type="match status" value="1"/>
</dbReference>
<accession>A0A0F7UM00</accession>
<evidence type="ECO:0000259" key="3">
    <source>
        <dbReference type="Pfam" id="PF07859"/>
    </source>
</evidence>
<protein>
    <submittedName>
        <fullName evidence="4">Esterase, putative</fullName>
    </submittedName>
</protein>
<proteinExistence type="predicted"/>
<dbReference type="InterPro" id="IPR050300">
    <property type="entry name" value="GDXG_lipolytic_enzyme"/>
</dbReference>
<dbReference type="InterPro" id="IPR013094">
    <property type="entry name" value="AB_hydrolase_3"/>
</dbReference>
<dbReference type="AlphaFoldDB" id="A0A0F7UM00"/>
<dbReference type="PANTHER" id="PTHR48081:SF8">
    <property type="entry name" value="ALPHA_BETA HYDROLASE FOLD-3 DOMAIN-CONTAINING PROTEIN-RELATED"/>
    <property type="match status" value="1"/>
</dbReference>
<gene>
    <name evidence="4" type="ORF">BN1204_066210</name>
</gene>
<dbReference type="InterPro" id="IPR029058">
    <property type="entry name" value="AB_hydrolase_fold"/>
</dbReference>
<dbReference type="Gene3D" id="3.40.50.1820">
    <property type="entry name" value="alpha/beta hydrolase"/>
    <property type="match status" value="1"/>
</dbReference>
<name>A0A0F7UM00_NEOCL</name>
<feature type="region of interest" description="Disordered" evidence="2">
    <location>
        <begin position="148"/>
        <end position="221"/>
    </location>
</feature>
<reference evidence="4" key="1">
    <citation type="journal article" date="2015" name="PLoS ONE">
        <title>Comprehensive Evaluation of Toxoplasma gondii VEG and Neospora caninum LIV Genomes with Tachyzoite Stage Transcriptome and Proteome Defines Novel Transcript Features.</title>
        <authorList>
            <person name="Ramaprasad A."/>
            <person name="Mourier T."/>
            <person name="Naeem R."/>
            <person name="Malas T.B."/>
            <person name="Moussa E."/>
            <person name="Panigrahi A."/>
            <person name="Vermont S.J."/>
            <person name="Otto T.D."/>
            <person name="Wastling J."/>
            <person name="Pain A."/>
        </authorList>
    </citation>
    <scope>NUCLEOTIDE SEQUENCE</scope>
    <source>
        <strain evidence="4">Liverpool</strain>
    </source>
</reference>
<dbReference type="SUPFAM" id="SSF53474">
    <property type="entry name" value="alpha/beta-Hydrolases"/>
    <property type="match status" value="1"/>
</dbReference>